<reference evidence="1 2" key="1">
    <citation type="journal article" date="2013" name="Genome Biol.">
        <title>Comparative genomics of the core and accessory genomes of 48 Sinorhizobium strains comprising five genospecies.</title>
        <authorList>
            <person name="Sugawara M."/>
            <person name="Epstein B."/>
            <person name="Badgley B.D."/>
            <person name="Unno T."/>
            <person name="Xu L."/>
            <person name="Reese J."/>
            <person name="Gyaneshwar P."/>
            <person name="Denny R."/>
            <person name="Mudge J."/>
            <person name="Bharti A.K."/>
            <person name="Farmer A.D."/>
            <person name="May G.D."/>
            <person name="Woodward J.E."/>
            <person name="Medigue C."/>
            <person name="Vallenet D."/>
            <person name="Lajus A."/>
            <person name="Rouy Z."/>
            <person name="Martinez-Vaz B."/>
            <person name="Tiffin P."/>
            <person name="Young N.D."/>
            <person name="Sadowsky M.J."/>
        </authorList>
    </citation>
    <scope>NUCLEOTIDE SEQUENCE [LARGE SCALE GENOMIC DNA]</scope>
    <source>
        <strain evidence="1 2">USDA4894</strain>
    </source>
</reference>
<comment type="caution">
    <text evidence="1">The sequence shown here is derived from an EMBL/GenBank/DDBJ whole genome shotgun (WGS) entry which is preliminary data.</text>
</comment>
<evidence type="ECO:0000313" key="2">
    <source>
        <dbReference type="Proteomes" id="UP000439983"/>
    </source>
</evidence>
<feature type="non-terminal residue" evidence="1">
    <location>
        <position position="46"/>
    </location>
</feature>
<evidence type="ECO:0000313" key="1">
    <source>
        <dbReference type="EMBL" id="MQX19358.1"/>
    </source>
</evidence>
<dbReference type="Proteomes" id="UP000439983">
    <property type="component" value="Unassembled WGS sequence"/>
</dbReference>
<dbReference type="EMBL" id="WITC01000139">
    <property type="protein sequence ID" value="MQX19358.1"/>
    <property type="molecule type" value="Genomic_DNA"/>
</dbReference>
<keyword evidence="2" id="KW-1185">Reference proteome</keyword>
<accession>A0A6N7LQZ8</accession>
<name>A0A6N7LQZ8_SINTE</name>
<organism evidence="1 2">
    <name type="scientific">Sinorhizobium terangae</name>
    <dbReference type="NCBI Taxonomy" id="110322"/>
    <lineage>
        <taxon>Bacteria</taxon>
        <taxon>Pseudomonadati</taxon>
        <taxon>Pseudomonadota</taxon>
        <taxon>Alphaproteobacteria</taxon>
        <taxon>Hyphomicrobiales</taxon>
        <taxon>Rhizobiaceae</taxon>
        <taxon>Sinorhizobium/Ensifer group</taxon>
        <taxon>Sinorhizobium</taxon>
    </lineage>
</organism>
<sequence>MLRSLTDIDLAGRCHGSRLALAFSVRSLDDADLKASERAALLQCIA</sequence>
<dbReference type="AlphaFoldDB" id="A0A6N7LQZ8"/>
<proteinExistence type="predicted"/>
<protein>
    <submittedName>
        <fullName evidence="1">Uncharacterized protein</fullName>
    </submittedName>
</protein>
<gene>
    <name evidence="1" type="ORF">GHK62_33050</name>
</gene>